<dbReference type="PROSITE" id="PS51186">
    <property type="entry name" value="GNAT"/>
    <property type="match status" value="1"/>
</dbReference>
<dbReference type="InterPro" id="IPR016181">
    <property type="entry name" value="Acyl_CoA_acyltransferase"/>
</dbReference>
<evidence type="ECO:0000256" key="4">
    <source>
        <dbReference type="ARBA" id="ARBA00011931"/>
    </source>
</evidence>
<evidence type="ECO:0000313" key="9">
    <source>
        <dbReference type="EMBL" id="MBP1996665.1"/>
    </source>
</evidence>
<sequence>MMSLINMVRGLENDSPAKKLIHYWIHDADTLTFWRASSNFVYLFQMHGKPHFLRFIHEKDHSIEHIQAELDFMWFLMDKGYPAAALVPSRNGKWIETVTTENGNYHGVVFEQAKGVHIPLHQMSDLHYSHWGQSLAALHHLSESYRPIAANAASPKSWKDALDFVFSVLQSHPQEIEALQECVRLKSLLSELPSGAGQTGLIHYDFQPDNLFYMKEASRYSVIDFDDSMYHWLMMDITSALSDLIEQNDAEAQKNIECFISGYKSVKHLDIKYVELMPLFQRFSDLYTFARLLRSMQNMDIPDLPEWVIQLQHKLLRKCDQIRAGFQPLIVLRKITANDWFASTQLEVTNEQKAFFPVPIVYWLAESAYCNFIPLAIYAEEEQIGFAVYAVDPGDGNYWIMAFMIDKNFQSKGFGRIAMNALIRYIKTEHNCNKILLGHRPENERAANLYTSLGFMEIKRNDSEVIRQLFT</sequence>
<evidence type="ECO:0000256" key="3">
    <source>
        <dbReference type="ARBA" id="ARBA00008487"/>
    </source>
</evidence>
<proteinExistence type="inferred from homology"/>
<comment type="catalytic activity">
    <reaction evidence="1">
        <text>a gentamycin + GTP = a gentamycin 2''-phosphate + GDP + H(+)</text>
        <dbReference type="Rhea" id="RHEA:48872"/>
        <dbReference type="ChEBI" id="CHEBI:15378"/>
        <dbReference type="ChEBI" id="CHEBI:37565"/>
        <dbReference type="ChEBI" id="CHEBI:58189"/>
        <dbReference type="ChEBI" id="CHEBI:90218"/>
        <dbReference type="ChEBI" id="CHEBI:90219"/>
        <dbReference type="EC" id="2.7.1.190"/>
    </reaction>
</comment>
<keyword evidence="10" id="KW-1185">Reference proteome</keyword>
<evidence type="ECO:0000256" key="5">
    <source>
        <dbReference type="ARBA" id="ARBA00014467"/>
    </source>
</evidence>
<evidence type="ECO:0000256" key="6">
    <source>
        <dbReference type="ARBA" id="ARBA00023268"/>
    </source>
</evidence>
<evidence type="ECO:0000259" key="8">
    <source>
        <dbReference type="PROSITE" id="PS51186"/>
    </source>
</evidence>
<feature type="domain" description="N-acetyltransferase" evidence="8">
    <location>
        <begin position="330"/>
        <end position="471"/>
    </location>
</feature>
<dbReference type="EC" id="2.7.1.190" evidence="4"/>
<dbReference type="Pfam" id="PF00583">
    <property type="entry name" value="Acetyltransf_1"/>
    <property type="match status" value="1"/>
</dbReference>
<dbReference type="InterPro" id="IPR002575">
    <property type="entry name" value="Aminoglycoside_PTrfase"/>
</dbReference>
<dbReference type="PANTHER" id="PTHR21064">
    <property type="entry name" value="AMINOGLYCOSIDE PHOSPHOTRANSFERASE DOMAIN-CONTAINING PROTEIN-RELATED"/>
    <property type="match status" value="1"/>
</dbReference>
<dbReference type="Gene3D" id="3.90.1200.10">
    <property type="match status" value="1"/>
</dbReference>
<gene>
    <name evidence="9" type="ORF">J2Z66_008313</name>
</gene>
<dbReference type="Proteomes" id="UP001519287">
    <property type="component" value="Unassembled WGS sequence"/>
</dbReference>
<comment type="similarity">
    <text evidence="7">Belongs to the pseudomonas-type ThrB family.</text>
</comment>
<comment type="similarity">
    <text evidence="3">In the C-terminal section; belongs to the aminoglycoside phosphotransferase family.</text>
</comment>
<reference evidence="9 10" key="1">
    <citation type="submission" date="2021-03" db="EMBL/GenBank/DDBJ databases">
        <title>Genomic Encyclopedia of Type Strains, Phase IV (KMG-IV): sequencing the most valuable type-strain genomes for metagenomic binning, comparative biology and taxonomic classification.</title>
        <authorList>
            <person name="Goeker M."/>
        </authorList>
    </citation>
    <scope>NUCLEOTIDE SEQUENCE [LARGE SCALE GENOMIC DNA]</scope>
    <source>
        <strain evidence="9 10">DSM 26048</strain>
    </source>
</reference>
<dbReference type="InterPro" id="IPR011009">
    <property type="entry name" value="Kinase-like_dom_sf"/>
</dbReference>
<name>A0ABS4J9Y9_9BACL</name>
<evidence type="ECO:0000313" key="10">
    <source>
        <dbReference type="Proteomes" id="UP001519287"/>
    </source>
</evidence>
<dbReference type="Gene3D" id="3.40.630.30">
    <property type="match status" value="1"/>
</dbReference>
<evidence type="ECO:0000256" key="1">
    <source>
        <dbReference type="ARBA" id="ARBA00001735"/>
    </source>
</evidence>
<organism evidence="9 10">
    <name type="scientific">Paenibacillus eucommiae</name>
    <dbReference type="NCBI Taxonomy" id="1355755"/>
    <lineage>
        <taxon>Bacteria</taxon>
        <taxon>Bacillati</taxon>
        <taxon>Bacillota</taxon>
        <taxon>Bacilli</taxon>
        <taxon>Bacillales</taxon>
        <taxon>Paenibacillaceae</taxon>
        <taxon>Paenibacillus</taxon>
    </lineage>
</organism>
<dbReference type="SUPFAM" id="SSF56112">
    <property type="entry name" value="Protein kinase-like (PK-like)"/>
    <property type="match status" value="1"/>
</dbReference>
<dbReference type="PANTHER" id="PTHR21064:SF6">
    <property type="entry name" value="AMINOGLYCOSIDE PHOSPHOTRANSFERASE DOMAIN-CONTAINING PROTEIN"/>
    <property type="match status" value="1"/>
</dbReference>
<evidence type="ECO:0000256" key="2">
    <source>
        <dbReference type="ARBA" id="ARBA00002498"/>
    </source>
</evidence>
<protein>
    <recommendedName>
        <fullName evidence="5">Bifunctional AAC/APH</fullName>
        <ecNumber evidence="4">2.7.1.190</ecNumber>
    </recommendedName>
</protein>
<keyword evidence="6" id="KW-0511">Multifunctional enzyme</keyword>
<dbReference type="InterPro" id="IPR000182">
    <property type="entry name" value="GNAT_dom"/>
</dbReference>
<comment type="caution">
    <text evidence="9">The sequence shown here is derived from an EMBL/GenBank/DDBJ whole genome shotgun (WGS) entry which is preliminary data.</text>
</comment>
<accession>A0ABS4J9Y9</accession>
<dbReference type="SUPFAM" id="SSF55729">
    <property type="entry name" value="Acyl-CoA N-acyltransferases (Nat)"/>
    <property type="match status" value="1"/>
</dbReference>
<dbReference type="Pfam" id="PF01636">
    <property type="entry name" value="APH"/>
    <property type="match status" value="1"/>
</dbReference>
<evidence type="ECO:0000256" key="7">
    <source>
        <dbReference type="ARBA" id="ARBA00038240"/>
    </source>
</evidence>
<dbReference type="RefSeq" id="WP_209979328.1">
    <property type="nucleotide sequence ID" value="NZ_JAGGLB010000054.1"/>
</dbReference>
<dbReference type="CDD" id="cd04301">
    <property type="entry name" value="NAT_SF"/>
    <property type="match status" value="1"/>
</dbReference>
<dbReference type="InterPro" id="IPR050249">
    <property type="entry name" value="Pseudomonas-type_ThrB"/>
</dbReference>
<comment type="function">
    <text evidence="2">Involved in resistance to gentamicin, tobramycin, and kanamycin. Tobramycin and kanamycin resistance is due to the ACC activity, specified by N-terminal region. The C-terminal region is a kinase that phosphorylates several 4,6-disubstituted aminoglycosides.</text>
</comment>
<dbReference type="EMBL" id="JAGGLB010000054">
    <property type="protein sequence ID" value="MBP1996665.1"/>
    <property type="molecule type" value="Genomic_DNA"/>
</dbReference>